<name>A0A4C1ZFA2_EUMVA</name>
<dbReference type="EMBL" id="BGZK01001726">
    <property type="protein sequence ID" value="GBP85287.1"/>
    <property type="molecule type" value="Genomic_DNA"/>
</dbReference>
<reference evidence="1 2" key="1">
    <citation type="journal article" date="2019" name="Commun. Biol.">
        <title>The bagworm genome reveals a unique fibroin gene that provides high tensile strength.</title>
        <authorList>
            <person name="Kono N."/>
            <person name="Nakamura H."/>
            <person name="Ohtoshi R."/>
            <person name="Tomita M."/>
            <person name="Numata K."/>
            <person name="Arakawa K."/>
        </authorList>
    </citation>
    <scope>NUCLEOTIDE SEQUENCE [LARGE SCALE GENOMIC DNA]</scope>
</reference>
<evidence type="ECO:0000313" key="2">
    <source>
        <dbReference type="Proteomes" id="UP000299102"/>
    </source>
</evidence>
<gene>
    <name evidence="1" type="ORF">EVAR_64956_1</name>
</gene>
<sequence>MGPGSLSCGRYESKENNCGQKLLGGTPTGEPSTAISHVTFGNRFRYESFFVFMNGNTKRVVCMWPVAHRMSSDDVQRTVKKIPKNLVVPVRIET</sequence>
<evidence type="ECO:0000313" key="1">
    <source>
        <dbReference type="EMBL" id="GBP85287.1"/>
    </source>
</evidence>
<dbReference type="Proteomes" id="UP000299102">
    <property type="component" value="Unassembled WGS sequence"/>
</dbReference>
<protein>
    <submittedName>
        <fullName evidence="1">Uncharacterized protein</fullName>
    </submittedName>
</protein>
<accession>A0A4C1ZFA2</accession>
<organism evidence="1 2">
    <name type="scientific">Eumeta variegata</name>
    <name type="common">Bagworm moth</name>
    <name type="synonym">Eumeta japonica</name>
    <dbReference type="NCBI Taxonomy" id="151549"/>
    <lineage>
        <taxon>Eukaryota</taxon>
        <taxon>Metazoa</taxon>
        <taxon>Ecdysozoa</taxon>
        <taxon>Arthropoda</taxon>
        <taxon>Hexapoda</taxon>
        <taxon>Insecta</taxon>
        <taxon>Pterygota</taxon>
        <taxon>Neoptera</taxon>
        <taxon>Endopterygota</taxon>
        <taxon>Lepidoptera</taxon>
        <taxon>Glossata</taxon>
        <taxon>Ditrysia</taxon>
        <taxon>Tineoidea</taxon>
        <taxon>Psychidae</taxon>
        <taxon>Oiketicinae</taxon>
        <taxon>Eumeta</taxon>
    </lineage>
</organism>
<keyword evidence="2" id="KW-1185">Reference proteome</keyword>
<proteinExistence type="predicted"/>
<comment type="caution">
    <text evidence="1">The sequence shown here is derived from an EMBL/GenBank/DDBJ whole genome shotgun (WGS) entry which is preliminary data.</text>
</comment>
<dbReference type="AlphaFoldDB" id="A0A4C1ZFA2"/>